<keyword evidence="4" id="KW-1185">Reference proteome</keyword>
<protein>
    <recommendedName>
        <fullName evidence="2">DUF7835 domain-containing protein</fullName>
    </recommendedName>
</protein>
<feature type="compositionally biased region" description="Basic and acidic residues" evidence="1">
    <location>
        <begin position="23"/>
        <end position="46"/>
    </location>
</feature>
<gene>
    <name evidence="3" type="ORF">BN996_01621</name>
</gene>
<feature type="region of interest" description="Disordered" evidence="1">
    <location>
        <begin position="1"/>
        <end position="46"/>
    </location>
</feature>
<dbReference type="Proteomes" id="UP000198902">
    <property type="component" value="Unassembled WGS sequence"/>
</dbReference>
<name>A0A0D6JQK9_9EURY</name>
<sequence length="68" mass="7998">MSKSKSSPRNNEFVEECPSCESRTPHDVSIEIKTESRKRENREFSREPYRVTRCTRCGNTQSQRMNDA</sequence>
<evidence type="ECO:0000313" key="4">
    <source>
        <dbReference type="Proteomes" id="UP000198902"/>
    </source>
</evidence>
<proteinExistence type="predicted"/>
<dbReference type="RefSeq" id="WP_089778085.1">
    <property type="nucleotide sequence ID" value="NZ_CABLRR010000002.1"/>
</dbReference>
<organism evidence="3 4">
    <name type="scientific">Haloferax massiliensis</name>
    <dbReference type="NCBI Taxonomy" id="1476858"/>
    <lineage>
        <taxon>Archaea</taxon>
        <taxon>Methanobacteriati</taxon>
        <taxon>Methanobacteriota</taxon>
        <taxon>Stenosarchaea group</taxon>
        <taxon>Halobacteria</taxon>
        <taxon>Halobacteriales</taxon>
        <taxon>Haloferacaceae</taxon>
        <taxon>Haloferax</taxon>
    </lineage>
</organism>
<dbReference type="InterPro" id="IPR057157">
    <property type="entry name" value="DUF7835"/>
</dbReference>
<evidence type="ECO:0000256" key="1">
    <source>
        <dbReference type="SAM" id="MobiDB-lite"/>
    </source>
</evidence>
<dbReference type="AlphaFoldDB" id="A0A0D6JQK9"/>
<dbReference type="EMBL" id="CSTE01000002">
    <property type="protein sequence ID" value="CQR50144.1"/>
    <property type="molecule type" value="Genomic_DNA"/>
</dbReference>
<feature type="domain" description="DUF7835" evidence="2">
    <location>
        <begin position="5"/>
        <end position="68"/>
    </location>
</feature>
<reference evidence="4" key="1">
    <citation type="submission" date="2015-03" db="EMBL/GenBank/DDBJ databases">
        <authorList>
            <person name="Urmite Genomes"/>
        </authorList>
    </citation>
    <scope>NUCLEOTIDE SEQUENCE [LARGE SCALE GENOMIC DNA]</scope>
    <source>
        <strain evidence="4">Arc-Hr</strain>
    </source>
</reference>
<feature type="compositionally biased region" description="Polar residues" evidence="1">
    <location>
        <begin position="1"/>
        <end position="10"/>
    </location>
</feature>
<evidence type="ECO:0000313" key="3">
    <source>
        <dbReference type="EMBL" id="CQR50144.1"/>
    </source>
</evidence>
<dbReference type="Pfam" id="PF25205">
    <property type="entry name" value="DUF7835"/>
    <property type="match status" value="1"/>
</dbReference>
<accession>A0A0D6JQK9</accession>
<evidence type="ECO:0000259" key="2">
    <source>
        <dbReference type="Pfam" id="PF25205"/>
    </source>
</evidence>
<dbReference type="OrthoDB" id="297362at2157"/>